<proteinExistence type="predicted"/>
<evidence type="ECO:0000313" key="2">
    <source>
        <dbReference type="EMBL" id="KAG1346622.1"/>
    </source>
</evidence>
<feature type="compositionally biased region" description="Polar residues" evidence="1">
    <location>
        <begin position="221"/>
        <end position="234"/>
    </location>
</feature>
<dbReference type="PANTHER" id="PTHR31286:SF180">
    <property type="entry name" value="OS10G0362600 PROTEIN"/>
    <property type="match status" value="1"/>
</dbReference>
<name>A0A8K0IBB4_COCNU</name>
<protein>
    <submittedName>
        <fullName evidence="2">Uncharacterized protein</fullName>
    </submittedName>
</protein>
<evidence type="ECO:0000256" key="1">
    <source>
        <dbReference type="SAM" id="MobiDB-lite"/>
    </source>
</evidence>
<keyword evidence="3" id="KW-1185">Reference proteome</keyword>
<dbReference type="AlphaFoldDB" id="A0A8K0IBB4"/>
<dbReference type="PANTHER" id="PTHR31286">
    <property type="entry name" value="GLYCINE-RICH CELL WALL STRUCTURAL PROTEIN 1.8-LIKE"/>
    <property type="match status" value="1"/>
</dbReference>
<reference evidence="2" key="1">
    <citation type="journal article" date="2017" name="Gigascience">
        <title>The genome draft of coconut (Cocos nucifera).</title>
        <authorList>
            <person name="Xiao Y."/>
            <person name="Xu P."/>
            <person name="Fan H."/>
            <person name="Baudouin L."/>
            <person name="Xia W."/>
            <person name="Bocs S."/>
            <person name="Xu J."/>
            <person name="Li Q."/>
            <person name="Guo A."/>
            <person name="Zhou L."/>
            <person name="Li J."/>
            <person name="Wu Y."/>
            <person name="Ma Z."/>
            <person name="Armero A."/>
            <person name="Issali A.E."/>
            <person name="Liu N."/>
            <person name="Peng M."/>
            <person name="Yang Y."/>
        </authorList>
    </citation>
    <scope>NUCLEOTIDE SEQUENCE</scope>
    <source>
        <tissue evidence="2">Spear leaf of Hainan Tall coconut</tissue>
    </source>
</reference>
<evidence type="ECO:0000313" key="3">
    <source>
        <dbReference type="Proteomes" id="UP000797356"/>
    </source>
</evidence>
<dbReference type="Proteomes" id="UP000797356">
    <property type="component" value="Chromosome 6"/>
</dbReference>
<reference evidence="2" key="2">
    <citation type="submission" date="2019-07" db="EMBL/GenBank/DDBJ databases">
        <authorList>
            <person name="Yang Y."/>
            <person name="Bocs S."/>
            <person name="Baudouin L."/>
        </authorList>
    </citation>
    <scope>NUCLEOTIDE SEQUENCE</scope>
    <source>
        <tissue evidence="2">Spear leaf of Hainan Tall coconut</tissue>
    </source>
</reference>
<dbReference type="EMBL" id="CM017877">
    <property type="protein sequence ID" value="KAG1346622.1"/>
    <property type="molecule type" value="Genomic_DNA"/>
</dbReference>
<organism evidence="2 3">
    <name type="scientific">Cocos nucifera</name>
    <name type="common">Coconut palm</name>
    <dbReference type="NCBI Taxonomy" id="13894"/>
    <lineage>
        <taxon>Eukaryota</taxon>
        <taxon>Viridiplantae</taxon>
        <taxon>Streptophyta</taxon>
        <taxon>Embryophyta</taxon>
        <taxon>Tracheophyta</taxon>
        <taxon>Spermatophyta</taxon>
        <taxon>Magnoliopsida</taxon>
        <taxon>Liliopsida</taxon>
        <taxon>Arecaceae</taxon>
        <taxon>Arecoideae</taxon>
        <taxon>Cocoseae</taxon>
        <taxon>Attaleinae</taxon>
        <taxon>Cocos</taxon>
    </lineage>
</organism>
<accession>A0A8K0IBB4</accession>
<comment type="caution">
    <text evidence="2">The sequence shown here is derived from an EMBL/GenBank/DDBJ whole genome shotgun (WGS) entry which is preliminary data.</text>
</comment>
<feature type="region of interest" description="Disordered" evidence="1">
    <location>
        <begin position="217"/>
        <end position="236"/>
    </location>
</feature>
<gene>
    <name evidence="2" type="ORF">COCNU_06G004510</name>
</gene>
<sequence length="257" mass="29644">MKLWDEEKIFKIVSEAGFPLFLDEWTESSSRKGFARVYVLRDIAKLVCPGAKIRVKGNLIWQQFSYEELTGICYSCGKLEKTLESCACSKDEMHIYGPWFVQPGCQSHKLNHRRYTKLLFRLLLVYMLHTHGRNQEKPPRNHLPSLAFSGQKPLVLDSLHYPLIFLNQKLLVLWILSFLNLQKKRENVLSQKFLSEKRSFISPLQSKVLILEESNEKQDQIHTSSTAIVPTSKSSSKEIWRPIRGATSSQGVVKPPI</sequence>
<dbReference type="OrthoDB" id="686405at2759"/>
<dbReference type="InterPro" id="IPR040256">
    <property type="entry name" value="At4g02000-like"/>
</dbReference>